<keyword evidence="7" id="KW-0472">Membrane</keyword>
<dbReference type="SUPFAM" id="SSF51905">
    <property type="entry name" value="FAD/NAD(P)-binding domain"/>
    <property type="match status" value="1"/>
</dbReference>
<dbReference type="EMBL" id="BMUE01000028">
    <property type="protein sequence ID" value="GGW81763.1"/>
    <property type="molecule type" value="Genomic_DNA"/>
</dbReference>
<keyword evidence="10" id="KW-1185">Reference proteome</keyword>
<reference evidence="9" key="2">
    <citation type="submission" date="2020-09" db="EMBL/GenBank/DDBJ databases">
        <authorList>
            <person name="Sun Q."/>
            <person name="Ohkuma M."/>
        </authorList>
    </citation>
    <scope>NUCLEOTIDE SEQUENCE</scope>
    <source>
        <strain evidence="9">JCM 4490</strain>
    </source>
</reference>
<keyword evidence="3" id="KW-0274">FAD</keyword>
<evidence type="ECO:0000259" key="8">
    <source>
        <dbReference type="Pfam" id="PF01593"/>
    </source>
</evidence>
<sequence length="572" mass="62589">MWIDENRMGWPSVTKTDAWDAIVVGSGIGGLVCAAYLAVSGRRVLVLEQHDVAGGNSHVFRRRRSYEFDVGVHYLGDCGPDGVLPAIFDGLGLRDRLRYLPMDQDGFDEIVTPGVSMFMPAGWSEYRRRLKEVLPGEEAGIDAFADVCEGLGEETRQALLSDRDLSITELVARAPMTVRWGRRTLHELFEECGLSAKARTVLAAQSPNYGMGPRQATVSMHATVTDHYVRGAYYPEGGGQMMAAGLVEVLEAHGGRLLTRARVERILVEDGRVTGVGLRDGRHFSAPVVVSNADYRRTVLDLVGAEHFPRRLVAKTREATMGLPFATLYVATDTPLPERPNANLWWYADDDIDAYYERLAAGDIDPVPFLFMSFASQKDPKSATVCPPGHSNFQLMTLCPPEYERWGVTGGPAEGTRYRRDPDYRQHKERFTEAMLTAAEKVLGPFRDRVVHLEAATPLTHERYTLSTGGTPFGLAEWGGPGGRPDTRTPVTGLHVVGANTRYGSGITGVAVGGIACAAQMVGRRLMHEAHSGAVLGDPELLPERGPRWDPLAVSRGTDRHGAKGLAGINRR</sequence>
<dbReference type="GO" id="GO:0016491">
    <property type="term" value="F:oxidoreductase activity"/>
    <property type="evidence" value="ECO:0007669"/>
    <property type="project" value="InterPro"/>
</dbReference>
<keyword evidence="5" id="KW-0520">NAD</keyword>
<keyword evidence="4" id="KW-0521">NADP</keyword>
<evidence type="ECO:0000256" key="7">
    <source>
        <dbReference type="SAM" id="Phobius"/>
    </source>
</evidence>
<evidence type="ECO:0000256" key="5">
    <source>
        <dbReference type="ARBA" id="ARBA00023027"/>
    </source>
</evidence>
<feature type="region of interest" description="Disordered" evidence="6">
    <location>
        <begin position="538"/>
        <end position="572"/>
    </location>
</feature>
<dbReference type="Gene3D" id="3.50.50.60">
    <property type="entry name" value="FAD/NAD(P)-binding domain"/>
    <property type="match status" value="2"/>
</dbReference>
<feature type="transmembrane region" description="Helical" evidence="7">
    <location>
        <begin position="18"/>
        <end position="39"/>
    </location>
</feature>
<feature type="domain" description="Amine oxidase" evidence="8">
    <location>
        <begin position="28"/>
        <end position="521"/>
    </location>
</feature>
<dbReference type="Proteomes" id="UP000620224">
    <property type="component" value="Unassembled WGS sequence"/>
</dbReference>
<evidence type="ECO:0000256" key="2">
    <source>
        <dbReference type="ARBA" id="ARBA00022729"/>
    </source>
</evidence>
<keyword evidence="1" id="KW-0285">Flavoprotein</keyword>
<keyword evidence="7" id="KW-0812">Transmembrane</keyword>
<proteinExistence type="predicted"/>
<dbReference type="InterPro" id="IPR052206">
    <property type="entry name" value="Retinol_saturase"/>
</dbReference>
<organism evidence="9 10">
    <name type="scientific">Streptomyces lucensis JCM 4490</name>
    <dbReference type="NCBI Taxonomy" id="1306176"/>
    <lineage>
        <taxon>Bacteria</taxon>
        <taxon>Bacillati</taxon>
        <taxon>Actinomycetota</taxon>
        <taxon>Actinomycetes</taxon>
        <taxon>Kitasatosporales</taxon>
        <taxon>Streptomycetaceae</taxon>
        <taxon>Streptomyces</taxon>
    </lineage>
</organism>
<evidence type="ECO:0000256" key="6">
    <source>
        <dbReference type="SAM" id="MobiDB-lite"/>
    </source>
</evidence>
<evidence type="ECO:0000313" key="9">
    <source>
        <dbReference type="EMBL" id="GGW81763.1"/>
    </source>
</evidence>
<dbReference type="PANTHER" id="PTHR46091">
    <property type="entry name" value="BLR7054 PROTEIN"/>
    <property type="match status" value="1"/>
</dbReference>
<keyword evidence="2" id="KW-0732">Signal</keyword>
<dbReference type="InterPro" id="IPR036188">
    <property type="entry name" value="FAD/NAD-bd_sf"/>
</dbReference>
<gene>
    <name evidence="9" type="ORF">GCM10010503_68830</name>
</gene>
<protein>
    <submittedName>
        <fullName evidence="9">Phytoene dehydrogenase</fullName>
    </submittedName>
</protein>
<dbReference type="AlphaFoldDB" id="A0A918MXZ9"/>
<dbReference type="Pfam" id="PF01593">
    <property type="entry name" value="Amino_oxidase"/>
    <property type="match status" value="1"/>
</dbReference>
<evidence type="ECO:0000256" key="4">
    <source>
        <dbReference type="ARBA" id="ARBA00022857"/>
    </source>
</evidence>
<evidence type="ECO:0000256" key="1">
    <source>
        <dbReference type="ARBA" id="ARBA00022630"/>
    </source>
</evidence>
<evidence type="ECO:0000313" key="10">
    <source>
        <dbReference type="Proteomes" id="UP000620224"/>
    </source>
</evidence>
<dbReference type="InterPro" id="IPR002937">
    <property type="entry name" value="Amino_oxidase"/>
</dbReference>
<comment type="caution">
    <text evidence="9">The sequence shown here is derived from an EMBL/GenBank/DDBJ whole genome shotgun (WGS) entry which is preliminary data.</text>
</comment>
<reference evidence="9" key="1">
    <citation type="journal article" date="2014" name="Int. J. Syst. Evol. Microbiol.">
        <title>Complete genome sequence of Corynebacterium casei LMG S-19264T (=DSM 44701T), isolated from a smear-ripened cheese.</title>
        <authorList>
            <consortium name="US DOE Joint Genome Institute (JGI-PGF)"/>
            <person name="Walter F."/>
            <person name="Albersmeier A."/>
            <person name="Kalinowski J."/>
            <person name="Ruckert C."/>
        </authorList>
    </citation>
    <scope>NUCLEOTIDE SEQUENCE</scope>
    <source>
        <strain evidence="9">JCM 4490</strain>
    </source>
</reference>
<evidence type="ECO:0000256" key="3">
    <source>
        <dbReference type="ARBA" id="ARBA00022827"/>
    </source>
</evidence>
<name>A0A918MXZ9_9ACTN</name>
<keyword evidence="7" id="KW-1133">Transmembrane helix</keyword>
<dbReference type="PANTHER" id="PTHR46091:SF3">
    <property type="entry name" value="AMINE OXIDASE DOMAIN-CONTAINING PROTEIN"/>
    <property type="match status" value="1"/>
</dbReference>
<accession>A0A918MXZ9</accession>